<dbReference type="AlphaFoldDB" id="A0A0E1VQ35"/>
<dbReference type="Proteomes" id="UP000001812">
    <property type="component" value="Chromosome II"/>
</dbReference>
<feature type="compositionally biased region" description="Basic residues" evidence="1">
    <location>
        <begin position="78"/>
        <end position="90"/>
    </location>
</feature>
<evidence type="ECO:0000313" key="2">
    <source>
        <dbReference type="EMBL" id="EET02903.1"/>
    </source>
</evidence>
<organism evidence="2">
    <name type="scientific">Burkholderia pseudomallei 1710a</name>
    <dbReference type="NCBI Taxonomy" id="320371"/>
    <lineage>
        <taxon>Bacteria</taxon>
        <taxon>Pseudomonadati</taxon>
        <taxon>Pseudomonadota</taxon>
        <taxon>Betaproteobacteria</taxon>
        <taxon>Burkholderiales</taxon>
        <taxon>Burkholderiaceae</taxon>
        <taxon>Burkholderia</taxon>
        <taxon>pseudomallei group</taxon>
    </lineage>
</organism>
<feature type="region of interest" description="Disordered" evidence="1">
    <location>
        <begin position="78"/>
        <end position="98"/>
    </location>
</feature>
<accession>A0A0E1VQ35</accession>
<name>A0A0E1VQ35_BURPE</name>
<protein>
    <submittedName>
        <fullName evidence="2">Uncharacterized protein</fullName>
    </submittedName>
</protein>
<proteinExistence type="predicted"/>
<dbReference type="HOGENOM" id="CLU_2328369_0_0_4"/>
<sequence>MPKKAARGAPDATKNAAACRHRAMPAAFRARRAMSGNVGQCRGVTEAVFRMPPGEAKRATMHGGLRAHRFHRCHRRRRSMIRPRHGRSVARRPDRSAA</sequence>
<dbReference type="EMBL" id="CM000833">
    <property type="protein sequence ID" value="EET02903.1"/>
    <property type="molecule type" value="Genomic_DNA"/>
</dbReference>
<evidence type="ECO:0000256" key="1">
    <source>
        <dbReference type="SAM" id="MobiDB-lite"/>
    </source>
</evidence>
<gene>
    <name evidence="2" type="ORF">BURPS1710A_A2702</name>
</gene>
<reference evidence="2" key="1">
    <citation type="submission" date="2009-05" db="EMBL/GenBank/DDBJ databases">
        <authorList>
            <person name="Harkins D.M."/>
            <person name="DeShazer D."/>
            <person name="Woods D.E."/>
            <person name="Brinkac L.M."/>
            <person name="Brown K.A."/>
            <person name="Hung G.C."/>
            <person name="Tuanyok A."/>
            <person name="Zhang B."/>
            <person name="Nierman W.C."/>
        </authorList>
    </citation>
    <scope>NUCLEOTIDE SEQUENCE [LARGE SCALE GENOMIC DNA]</scope>
    <source>
        <strain evidence="2">1710a</strain>
    </source>
</reference>